<dbReference type="OrthoDB" id="2884438at2759"/>
<dbReference type="EMBL" id="KV425562">
    <property type="protein sequence ID" value="KZT27282.1"/>
    <property type="molecule type" value="Genomic_DNA"/>
</dbReference>
<gene>
    <name evidence="1" type="ORF">NEOLEDRAFT_1036564</name>
</gene>
<evidence type="ECO:0000313" key="1">
    <source>
        <dbReference type="EMBL" id="KZT27282.1"/>
    </source>
</evidence>
<reference evidence="1 2" key="1">
    <citation type="journal article" date="2016" name="Mol. Biol. Evol.">
        <title>Comparative Genomics of Early-Diverging Mushroom-Forming Fungi Provides Insights into the Origins of Lignocellulose Decay Capabilities.</title>
        <authorList>
            <person name="Nagy L.G."/>
            <person name="Riley R."/>
            <person name="Tritt A."/>
            <person name="Adam C."/>
            <person name="Daum C."/>
            <person name="Floudas D."/>
            <person name="Sun H."/>
            <person name="Yadav J.S."/>
            <person name="Pangilinan J."/>
            <person name="Larsson K.H."/>
            <person name="Matsuura K."/>
            <person name="Barry K."/>
            <person name="Labutti K."/>
            <person name="Kuo R."/>
            <person name="Ohm R.A."/>
            <person name="Bhattacharya S.S."/>
            <person name="Shirouzu T."/>
            <person name="Yoshinaga Y."/>
            <person name="Martin F.M."/>
            <person name="Grigoriev I.V."/>
            <person name="Hibbett D.S."/>
        </authorList>
    </citation>
    <scope>NUCLEOTIDE SEQUENCE [LARGE SCALE GENOMIC DNA]</scope>
    <source>
        <strain evidence="1 2">HHB14362 ss-1</strain>
    </source>
</reference>
<keyword evidence="2" id="KW-1185">Reference proteome</keyword>
<dbReference type="InParanoid" id="A0A165TWM1"/>
<sequence length="198" mass="23167">GTSRYLRQEFRELEILDHITDLRYHGILPAHIEGHQRNTLVQAYQMWKQNECPGNMHTAIQWDESNPFDLLELVENEIWNAIKPKKIEVDQMHPVTKLPGQDIYHKPPVLRPTTTTIHHEDTTLAKEFIPSQNQVRHQIPQGFIWDSTYSCAYDALLMILLNIWQDNPNKWSKQLNINSHMESIIEGFESIQSGETSM</sequence>
<feature type="non-terminal residue" evidence="1">
    <location>
        <position position="1"/>
    </location>
</feature>
<feature type="non-terminal residue" evidence="1">
    <location>
        <position position="198"/>
    </location>
</feature>
<evidence type="ECO:0000313" key="2">
    <source>
        <dbReference type="Proteomes" id="UP000076761"/>
    </source>
</evidence>
<proteinExistence type="predicted"/>
<accession>A0A165TWM1</accession>
<dbReference type="AlphaFoldDB" id="A0A165TWM1"/>
<name>A0A165TWM1_9AGAM</name>
<dbReference type="Proteomes" id="UP000076761">
    <property type="component" value="Unassembled WGS sequence"/>
</dbReference>
<protein>
    <submittedName>
        <fullName evidence="1">Uncharacterized protein</fullName>
    </submittedName>
</protein>
<dbReference type="STRING" id="1314782.A0A165TWM1"/>
<organism evidence="1 2">
    <name type="scientific">Neolentinus lepideus HHB14362 ss-1</name>
    <dbReference type="NCBI Taxonomy" id="1314782"/>
    <lineage>
        <taxon>Eukaryota</taxon>
        <taxon>Fungi</taxon>
        <taxon>Dikarya</taxon>
        <taxon>Basidiomycota</taxon>
        <taxon>Agaricomycotina</taxon>
        <taxon>Agaricomycetes</taxon>
        <taxon>Gloeophyllales</taxon>
        <taxon>Gloeophyllaceae</taxon>
        <taxon>Neolentinus</taxon>
    </lineage>
</organism>